<dbReference type="AlphaFoldDB" id="A0A251WXF1"/>
<evidence type="ECO:0000313" key="2">
    <source>
        <dbReference type="EMBL" id="OUD08744.1"/>
    </source>
</evidence>
<comment type="caution">
    <text evidence="2">The sequence shown here is derived from an EMBL/GenBank/DDBJ whole genome shotgun (WGS) entry which is preliminary data.</text>
</comment>
<dbReference type="RefSeq" id="WP_086452009.1">
    <property type="nucleotide sequence ID" value="NZ_MSPP01000004.1"/>
</dbReference>
<keyword evidence="1" id="KW-1133">Transmembrane helix</keyword>
<evidence type="ECO:0000313" key="3">
    <source>
        <dbReference type="Proteomes" id="UP000194664"/>
    </source>
</evidence>
<keyword evidence="1" id="KW-0472">Membrane</keyword>
<accession>A0A251WXF1</accession>
<feature type="transmembrane region" description="Helical" evidence="1">
    <location>
        <begin position="83"/>
        <end position="109"/>
    </location>
</feature>
<sequence>MTDQTDDIALAAEYSLGLLDGNARDAFAARISSDPTLAAMVDDWDAQFSELNGEFETVQAPNVMPQIEQQLFGQTRRPLLERLFAGVALWKLALLGVLALVLVKAILLITLN</sequence>
<dbReference type="OrthoDB" id="9816387at2"/>
<organism evidence="2 3">
    <name type="scientific">Marivivens niveibacter</name>
    <dbReference type="NCBI Taxonomy" id="1930667"/>
    <lineage>
        <taxon>Bacteria</taxon>
        <taxon>Pseudomonadati</taxon>
        <taxon>Pseudomonadota</taxon>
        <taxon>Alphaproteobacteria</taxon>
        <taxon>Rhodobacterales</taxon>
        <taxon>Paracoccaceae</taxon>
        <taxon>Marivivens group</taxon>
        <taxon>Marivivens</taxon>
    </lineage>
</organism>
<keyword evidence="1" id="KW-0812">Transmembrane</keyword>
<name>A0A251WXF1_9RHOB</name>
<dbReference type="Proteomes" id="UP000194664">
    <property type="component" value="Unassembled WGS sequence"/>
</dbReference>
<dbReference type="EMBL" id="MSPP01000004">
    <property type="protein sequence ID" value="OUD08744.1"/>
    <property type="molecule type" value="Genomic_DNA"/>
</dbReference>
<proteinExistence type="predicted"/>
<protein>
    <recommendedName>
        <fullName evidence="4">Anti-sigma factor</fullName>
    </recommendedName>
</protein>
<evidence type="ECO:0008006" key="4">
    <source>
        <dbReference type="Google" id="ProtNLM"/>
    </source>
</evidence>
<evidence type="ECO:0000256" key="1">
    <source>
        <dbReference type="SAM" id="Phobius"/>
    </source>
</evidence>
<keyword evidence="3" id="KW-1185">Reference proteome</keyword>
<reference evidence="2 3" key="1">
    <citation type="submission" date="2016-12" db="EMBL/GenBank/DDBJ databases">
        <title>The draft genome sequence of HSLHS2.</title>
        <authorList>
            <person name="Hu D."/>
            <person name="Wang L."/>
            <person name="Shao Z."/>
        </authorList>
    </citation>
    <scope>NUCLEOTIDE SEQUENCE [LARGE SCALE GENOMIC DNA]</scope>
    <source>
        <strain evidence="2">MCCC 1A06712</strain>
    </source>
</reference>
<gene>
    <name evidence="2" type="ORF">BVC71_12510</name>
</gene>